<accession>A0A974NT30</accession>
<evidence type="ECO:0000313" key="2">
    <source>
        <dbReference type="Proteomes" id="UP000595894"/>
    </source>
</evidence>
<dbReference type="RefSeq" id="WP_202091430.1">
    <property type="nucleotide sequence ID" value="NZ_CP061035.1"/>
</dbReference>
<sequence>MSEPIDSWDGGRVRTWLDRRIEASLAEQARADRNGRGHEDDYDKAAAEEWVCRAAGRGDAADDPKRFEALLKTLLAQDEYRRPGIHDDRRFEREVRACLRKVIKMTKTNTGFEKLSRFQ</sequence>
<dbReference type="AlphaFoldDB" id="A0A974NT30"/>
<gene>
    <name evidence="1" type="ORF">H5J25_12340</name>
</gene>
<dbReference type="Proteomes" id="UP000595894">
    <property type="component" value="Chromosome"/>
</dbReference>
<dbReference type="KEGG" id="sari:H5J25_12340"/>
<dbReference type="EMBL" id="CP061035">
    <property type="protein sequence ID" value="QQV76282.1"/>
    <property type="molecule type" value="Genomic_DNA"/>
</dbReference>
<reference evidence="2" key="1">
    <citation type="submission" date="2020-09" db="EMBL/GenBank/DDBJ databases">
        <title>Sphingomonas sp., a new species isolated from pork steak.</title>
        <authorList>
            <person name="Heidler von Heilborn D."/>
        </authorList>
    </citation>
    <scope>NUCLEOTIDE SEQUENCE [LARGE SCALE GENOMIC DNA]</scope>
</reference>
<protein>
    <submittedName>
        <fullName evidence="1">Uncharacterized protein</fullName>
    </submittedName>
</protein>
<name>A0A974NT30_9SPHN</name>
<organism evidence="1 2">
    <name type="scientific">Sphingomonas aliaeris</name>
    <dbReference type="NCBI Taxonomy" id="2759526"/>
    <lineage>
        <taxon>Bacteria</taxon>
        <taxon>Pseudomonadati</taxon>
        <taxon>Pseudomonadota</taxon>
        <taxon>Alphaproteobacteria</taxon>
        <taxon>Sphingomonadales</taxon>
        <taxon>Sphingomonadaceae</taxon>
        <taxon>Sphingomonas</taxon>
    </lineage>
</organism>
<proteinExistence type="predicted"/>
<evidence type="ECO:0000313" key="1">
    <source>
        <dbReference type="EMBL" id="QQV76282.1"/>
    </source>
</evidence>
<keyword evidence="2" id="KW-1185">Reference proteome</keyword>